<dbReference type="Proteomes" id="UP000491334">
    <property type="component" value="Unassembled WGS sequence"/>
</dbReference>
<dbReference type="Proteomes" id="UP000478746">
    <property type="component" value="Unassembled WGS sequence"/>
</dbReference>
<comment type="caution">
    <text evidence="2">The sequence shown here is derived from an EMBL/GenBank/DDBJ whole genome shotgun (WGS) entry which is preliminary data.</text>
</comment>
<gene>
    <name evidence="6" type="ORF">GBB65_04415</name>
    <name evidence="5" type="ORF">GBC43_05765</name>
    <name evidence="4" type="ORF">GBC97_01230</name>
    <name evidence="2" type="ORF">GBJ98_03780</name>
    <name evidence="3" type="ORF">GBK06_07165</name>
    <name evidence="1" type="ORF">GBK08_01320</name>
</gene>
<evidence type="ECO:0000313" key="6">
    <source>
        <dbReference type="EMBL" id="KAB7323122.1"/>
    </source>
</evidence>
<dbReference type="EMBL" id="WDRV01000004">
    <property type="protein sequence ID" value="KAB7323122.1"/>
    <property type="molecule type" value="Genomic_DNA"/>
</dbReference>
<dbReference type="EMBL" id="WEAY01000002">
    <property type="protein sequence ID" value="KAB6838925.1"/>
    <property type="molecule type" value="Genomic_DNA"/>
</dbReference>
<dbReference type="EMBL" id="WDTJ01000006">
    <property type="protein sequence ID" value="KAB7235817.1"/>
    <property type="molecule type" value="Genomic_DNA"/>
</dbReference>
<dbReference type="Proteomes" id="UP000461165">
    <property type="component" value="Unassembled WGS sequence"/>
</dbReference>
<evidence type="ECO:0000313" key="1">
    <source>
        <dbReference type="EMBL" id="KAB6838925.1"/>
    </source>
</evidence>
<evidence type="ECO:0000313" key="8">
    <source>
        <dbReference type="Proteomes" id="UP000460333"/>
    </source>
</evidence>
<dbReference type="EMBL" id="WDZO01000006">
    <property type="protein sequence ID" value="KAB6913629.1"/>
    <property type="molecule type" value="Genomic_DNA"/>
</dbReference>
<dbReference type="Proteomes" id="UP000451234">
    <property type="component" value="Unassembled WGS sequence"/>
</dbReference>
<evidence type="ECO:0000313" key="5">
    <source>
        <dbReference type="EMBL" id="KAB7235817.1"/>
    </source>
</evidence>
<name>A0A6A2SGN2_BIFLN</name>
<evidence type="ECO:0000313" key="12">
    <source>
        <dbReference type="Proteomes" id="UP000491334"/>
    </source>
</evidence>
<accession>A0A6A2SGN2</accession>
<sequence length="67" mass="7282">MRAGIAGWRGSSSECPFIGNAHHDIFGRCPHYATANQFRATIFRLHIRAQPQVASAESRHSAGSAAF</sequence>
<dbReference type="Proteomes" id="UP000481350">
    <property type="component" value="Unassembled WGS sequence"/>
</dbReference>
<dbReference type="EMBL" id="WDZP01000014">
    <property type="protein sequence ID" value="KAB6918020.1"/>
    <property type="molecule type" value="Genomic_DNA"/>
</dbReference>
<evidence type="ECO:0000313" key="3">
    <source>
        <dbReference type="EMBL" id="KAB6918020.1"/>
    </source>
</evidence>
<evidence type="ECO:0000313" key="7">
    <source>
        <dbReference type="Proteomes" id="UP000451234"/>
    </source>
</evidence>
<organism evidence="2 11">
    <name type="scientific">Bifidobacterium longum</name>
    <dbReference type="NCBI Taxonomy" id="216816"/>
    <lineage>
        <taxon>Bacteria</taxon>
        <taxon>Bacillati</taxon>
        <taxon>Actinomycetota</taxon>
        <taxon>Actinomycetes</taxon>
        <taxon>Bifidobacteriales</taxon>
        <taxon>Bifidobacteriaceae</taxon>
        <taxon>Bifidobacterium</taxon>
    </lineage>
</organism>
<evidence type="ECO:0000313" key="2">
    <source>
        <dbReference type="EMBL" id="KAB6913629.1"/>
    </source>
</evidence>
<evidence type="ECO:0000313" key="11">
    <source>
        <dbReference type="Proteomes" id="UP000481350"/>
    </source>
</evidence>
<reference evidence="7 8" key="1">
    <citation type="journal article" date="2019" name="Nat. Med.">
        <title>A library of human gut bacterial isolates paired with longitudinal multiomics data enables mechanistic microbiome research.</title>
        <authorList>
            <person name="Poyet M."/>
            <person name="Groussin M."/>
            <person name="Gibbons S.M."/>
            <person name="Avila-Pacheco J."/>
            <person name="Jiang X."/>
            <person name="Kearney S.M."/>
            <person name="Perrotta A.R."/>
            <person name="Berdy B."/>
            <person name="Zhao S."/>
            <person name="Lieberman T.D."/>
            <person name="Swanson P.K."/>
            <person name="Smith M."/>
            <person name="Roesemann S."/>
            <person name="Alexander J.E."/>
            <person name="Rich S.A."/>
            <person name="Livny J."/>
            <person name="Vlamakis H."/>
            <person name="Clish C."/>
            <person name="Bullock K."/>
            <person name="Deik A."/>
            <person name="Scott J."/>
            <person name="Pierce K.A."/>
            <person name="Xavier R.J."/>
            <person name="Alm E.J."/>
        </authorList>
    </citation>
    <scope>NUCLEOTIDE SEQUENCE [LARGE SCALE GENOMIC DNA]</scope>
    <source>
        <strain evidence="5 8">BIOML-A118</strain>
        <strain evidence="4 9">BIOML-A166</strain>
        <strain evidence="2 11">BIOML-A283</strain>
        <strain evidence="3 12">BIOML-A284</strain>
        <strain evidence="1 10">BIOML-A320</strain>
        <strain evidence="6 7">BIOML-A75</strain>
    </source>
</reference>
<dbReference type="EMBL" id="WDVF01000002">
    <property type="protein sequence ID" value="KAB7137641.1"/>
    <property type="molecule type" value="Genomic_DNA"/>
</dbReference>
<dbReference type="AlphaFoldDB" id="A0A6A2SGN2"/>
<evidence type="ECO:0000313" key="9">
    <source>
        <dbReference type="Proteomes" id="UP000461165"/>
    </source>
</evidence>
<dbReference type="Proteomes" id="UP000460333">
    <property type="component" value="Unassembled WGS sequence"/>
</dbReference>
<proteinExistence type="predicted"/>
<evidence type="ECO:0000313" key="4">
    <source>
        <dbReference type="EMBL" id="KAB7137641.1"/>
    </source>
</evidence>
<evidence type="ECO:0000313" key="10">
    <source>
        <dbReference type="Proteomes" id="UP000478746"/>
    </source>
</evidence>
<protein>
    <submittedName>
        <fullName evidence="2">Uncharacterized protein</fullName>
    </submittedName>
</protein>